<evidence type="ECO:0000313" key="2">
    <source>
        <dbReference type="EMBL" id="TGE15143.1"/>
    </source>
</evidence>
<dbReference type="EMBL" id="SRLS01000026">
    <property type="protein sequence ID" value="TGE15143.1"/>
    <property type="molecule type" value="Genomic_DNA"/>
</dbReference>
<dbReference type="Pfam" id="PF13274">
    <property type="entry name" value="SocA_Panacea"/>
    <property type="match status" value="1"/>
</dbReference>
<dbReference type="Proteomes" id="UP000297598">
    <property type="component" value="Unassembled WGS sequence"/>
</dbReference>
<name>A0ABY2KSG5_9STAP</name>
<reference evidence="2 3" key="1">
    <citation type="submission" date="2019-04" db="EMBL/GenBank/DDBJ databases">
        <title>Genomic characterization of Staphylococcus petrasii strains.</title>
        <authorList>
            <person name="Vrbovska V."/>
            <person name="Kovarovic V."/>
            <person name="Maslanova I."/>
            <person name="Indrakova A."/>
            <person name="Petras P."/>
            <person name="Sedo O."/>
            <person name="Svec P."/>
            <person name="Fisarova L."/>
            <person name="Sedlacek I."/>
            <person name="Doskar J."/>
            <person name="Pantucek R."/>
        </authorList>
    </citation>
    <scope>NUCLEOTIDE SEQUENCE [LARGE SCALE GENOMIC DNA]</scope>
    <source>
        <strain evidence="2 3">P5404</strain>
    </source>
</reference>
<gene>
    <name evidence="2" type="ORF">BJR09_11980</name>
</gene>
<dbReference type="InterPro" id="IPR025272">
    <property type="entry name" value="SocA_Panacea"/>
</dbReference>
<evidence type="ECO:0000313" key="3">
    <source>
        <dbReference type="Proteomes" id="UP000297598"/>
    </source>
</evidence>
<protein>
    <submittedName>
        <fullName evidence="2">DUF4065 domain-containing protein</fullName>
    </submittedName>
</protein>
<comment type="caution">
    <text evidence="2">The sequence shown here is derived from an EMBL/GenBank/DDBJ whole genome shotgun (WGS) entry which is preliminary data.</text>
</comment>
<proteinExistence type="predicted"/>
<organism evidence="2 3">
    <name type="scientific">Staphylococcus petrasii</name>
    <dbReference type="NCBI Taxonomy" id="1276936"/>
    <lineage>
        <taxon>Bacteria</taxon>
        <taxon>Bacillati</taxon>
        <taxon>Bacillota</taxon>
        <taxon>Bacilli</taxon>
        <taxon>Bacillales</taxon>
        <taxon>Staphylococcaceae</taxon>
        <taxon>Staphylococcus</taxon>
    </lineage>
</organism>
<keyword evidence="3" id="KW-1185">Reference proteome</keyword>
<sequence>MKGGNIMELNLQPDKSHVIAQNLISKYQEITGNSIVGDEMKVQKLMYYIQKTSIALTGDTIIDEEFEGWVHGPVLPSLRGLFDYFVEDITSKNKIDDTEEFIIENAIYQYGKYATWALREKSHNEISWINSRKGLSSNERGHNKLSIEDIKEDAKKVRLYDFEYDMYLDEFEDLDEEEFISVY</sequence>
<feature type="domain" description="Antitoxin SocA-like Panacea" evidence="1">
    <location>
        <begin position="42"/>
        <end position="128"/>
    </location>
</feature>
<evidence type="ECO:0000259" key="1">
    <source>
        <dbReference type="Pfam" id="PF13274"/>
    </source>
</evidence>
<accession>A0ABY2KSG5</accession>